<accession>A0ABP8N7R6</accession>
<dbReference type="InterPro" id="IPR036614">
    <property type="entry name" value="RusA-like_sf"/>
</dbReference>
<gene>
    <name evidence="1" type="ORF">GCM10023189_36790</name>
</gene>
<dbReference type="EMBL" id="BAABHD010000061">
    <property type="protein sequence ID" value="GAA4461352.1"/>
    <property type="molecule type" value="Genomic_DNA"/>
</dbReference>
<proteinExistence type="predicted"/>
<organism evidence="1 2">
    <name type="scientific">Nibrella saemangeumensis</name>
    <dbReference type="NCBI Taxonomy" id="1084526"/>
    <lineage>
        <taxon>Bacteria</taxon>
        <taxon>Pseudomonadati</taxon>
        <taxon>Bacteroidota</taxon>
        <taxon>Cytophagia</taxon>
        <taxon>Cytophagales</taxon>
        <taxon>Spirosomataceae</taxon>
        <taxon>Nibrella</taxon>
    </lineage>
</organism>
<reference evidence="2" key="1">
    <citation type="journal article" date="2019" name="Int. J. Syst. Evol. Microbiol.">
        <title>The Global Catalogue of Microorganisms (GCM) 10K type strain sequencing project: providing services to taxonomists for standard genome sequencing and annotation.</title>
        <authorList>
            <consortium name="The Broad Institute Genomics Platform"/>
            <consortium name="The Broad Institute Genome Sequencing Center for Infectious Disease"/>
            <person name="Wu L."/>
            <person name="Ma J."/>
        </authorList>
    </citation>
    <scope>NUCLEOTIDE SEQUENCE [LARGE SCALE GENOMIC DNA]</scope>
    <source>
        <strain evidence="2">JCM 17927</strain>
    </source>
</reference>
<dbReference type="Gene3D" id="3.30.1330.70">
    <property type="entry name" value="Holliday junction resolvase RusA"/>
    <property type="match status" value="1"/>
</dbReference>
<comment type="caution">
    <text evidence="1">The sequence shown here is derived from an EMBL/GenBank/DDBJ whole genome shotgun (WGS) entry which is preliminary data.</text>
</comment>
<dbReference type="Proteomes" id="UP001501175">
    <property type="component" value="Unassembled WGS sequence"/>
</dbReference>
<evidence type="ECO:0000313" key="2">
    <source>
        <dbReference type="Proteomes" id="UP001501175"/>
    </source>
</evidence>
<sequence>MPSNIVTIKAHEDFDYSYMVFGTNTILTKQDRYKQVDGYKAVFQNESDKTMLEEYELYVKHKGKDSLRRFEEKFKADIQATVKDDHPYDRSIPLEIISVFYMSEDRYKTVDIDNLLKTVIDCFKGLIFEDDSQIQNVLGMKRAVQPGFPDAILIGIRKLDKKGTWFSNIHLISITEDGKTTWLV</sequence>
<dbReference type="SUPFAM" id="SSF103084">
    <property type="entry name" value="Holliday junction resolvase RusA"/>
    <property type="match status" value="1"/>
</dbReference>
<keyword evidence="2" id="KW-1185">Reference proteome</keyword>
<dbReference type="InterPro" id="IPR008822">
    <property type="entry name" value="Endonuclease_RusA-like"/>
</dbReference>
<dbReference type="RefSeq" id="WP_345245692.1">
    <property type="nucleotide sequence ID" value="NZ_BAABHD010000061.1"/>
</dbReference>
<evidence type="ECO:0000313" key="1">
    <source>
        <dbReference type="EMBL" id="GAA4461352.1"/>
    </source>
</evidence>
<dbReference type="Pfam" id="PF05866">
    <property type="entry name" value="RusA"/>
    <property type="match status" value="1"/>
</dbReference>
<protein>
    <submittedName>
        <fullName evidence="1">Uncharacterized protein</fullName>
    </submittedName>
</protein>
<name>A0ABP8N7R6_9BACT</name>